<proteinExistence type="predicted"/>
<protein>
    <submittedName>
        <fullName evidence="1">Uncharacterized protein</fullName>
    </submittedName>
</protein>
<gene>
    <name evidence="1" type="ORF">GCM10023196_095520</name>
</gene>
<organism evidence="1 2">
    <name type="scientific">Actinoallomurus vinaceus</name>
    <dbReference type="NCBI Taxonomy" id="1080074"/>
    <lineage>
        <taxon>Bacteria</taxon>
        <taxon>Bacillati</taxon>
        <taxon>Actinomycetota</taxon>
        <taxon>Actinomycetes</taxon>
        <taxon>Streptosporangiales</taxon>
        <taxon>Thermomonosporaceae</taxon>
        <taxon>Actinoallomurus</taxon>
    </lineage>
</organism>
<dbReference type="InterPro" id="IPR008979">
    <property type="entry name" value="Galactose-bd-like_sf"/>
</dbReference>
<evidence type="ECO:0000313" key="2">
    <source>
        <dbReference type="Proteomes" id="UP001501442"/>
    </source>
</evidence>
<dbReference type="RefSeq" id="WP_345441674.1">
    <property type="nucleotide sequence ID" value="NZ_BAABHK010000022.1"/>
</dbReference>
<dbReference type="PANTHER" id="PTHR36848:SF2">
    <property type="entry name" value="SECRETED PROTEIN"/>
    <property type="match status" value="1"/>
</dbReference>
<dbReference type="InterPro" id="IPR029062">
    <property type="entry name" value="Class_I_gatase-like"/>
</dbReference>
<dbReference type="Gene3D" id="2.60.120.260">
    <property type="entry name" value="Galactose-binding domain-like"/>
    <property type="match status" value="1"/>
</dbReference>
<dbReference type="PANTHER" id="PTHR36848">
    <property type="entry name" value="DNA-BINDING PROTEIN (PUTATIVE SECRETED PROTEIN)-RELATED"/>
    <property type="match status" value="1"/>
</dbReference>
<accession>A0ABP8UTT8</accession>
<dbReference type="Proteomes" id="UP001501442">
    <property type="component" value="Unassembled WGS sequence"/>
</dbReference>
<dbReference type="SUPFAM" id="SSF49785">
    <property type="entry name" value="Galactose-binding domain-like"/>
    <property type="match status" value="1"/>
</dbReference>
<dbReference type="Gene3D" id="3.40.50.880">
    <property type="match status" value="1"/>
</dbReference>
<dbReference type="CDD" id="cd03143">
    <property type="entry name" value="A4_beta-galactosidase_middle_domain"/>
    <property type="match status" value="1"/>
</dbReference>
<reference evidence="2" key="1">
    <citation type="journal article" date="2019" name="Int. J. Syst. Evol. Microbiol.">
        <title>The Global Catalogue of Microorganisms (GCM) 10K type strain sequencing project: providing services to taxonomists for standard genome sequencing and annotation.</title>
        <authorList>
            <consortium name="The Broad Institute Genomics Platform"/>
            <consortium name="The Broad Institute Genome Sequencing Center for Infectious Disease"/>
            <person name="Wu L."/>
            <person name="Ma J."/>
        </authorList>
    </citation>
    <scope>NUCLEOTIDE SEQUENCE [LARGE SCALE GENOMIC DNA]</scope>
    <source>
        <strain evidence="2">JCM 17939</strain>
    </source>
</reference>
<dbReference type="EMBL" id="BAABHK010000022">
    <property type="protein sequence ID" value="GAA4638316.1"/>
    <property type="molecule type" value="Genomic_DNA"/>
</dbReference>
<dbReference type="InterPro" id="IPR053161">
    <property type="entry name" value="Ulvan_degrading_GH"/>
</dbReference>
<sequence length="908" mass="100096">MASSAAWREPDPWHAPATYWFWHRLPTSAEIREQVAQMARAGFRSFQIQARMSFPRQEYLGERYLAACRLAADEAARHRMIIGIYDEYNWLSGHAGGRTVEGHDELRERHLFWSTAQITDAGTDVECTVDDIHPTDVEYLLDPGMHWVFENGEVRWDEWELVAALAHPAGDVTDEAQIHDLTESARIGSAEAGGCTVVVPRGVLPTGSTAVTVFVAARCATSRMINYLLPEAAERYTDVGYAPYAEAFGPHWGSTVKYAFFDQPHACFFRWRQHHGHVGSSLMYAPELVHRYEAEHDAPFRRSLLALVRGIGPTTPARRCDFFETYSTLGIDSFFGTLARWCRRHGIALSGHEVLGHVSSWDPTGTIITDDPRTNFGTDYFGLDRWRDHTAVDARNTDPQLSAKFGDSVARANGRSGCLVEQYFGSTATGSHFAAGQWELTLRDLRAQTIRHHMLGARQLLTHAFWQTDGDDREEMFTNPRFDFAPGVNFEPWFPYHRAFADESGRLSVFLDDTEPQCEVAVVYPLRSSWAGGPEHPYGAHTAFWTEHLARKGYGYHLVDERDVRAAAVENGCLAIGGRRYRCVVLPGVEVVRDGSTVDVLARFLDAGGTLLASGPLPGATQADGVDATLAVRMAGLCDAATMSYWPEPPSARQVEAVLRPLRARHAVVEVDDPMGSADSGETVWQYAGRDTAGTRLALFNDADHRRTVTIRPSSTPAEVTRWRPESGAIEPLRTTTGASLTLSLAPWELVCLSLRDGTTPVPGDRVLAEGWTLRAAGSTIPIQVDRGWERQGLAEFSGIGEYRLSFDIPSGDLAWPDWELILPVIDTSAEIELNGTPLGRYGWGPVSCAVPPGLLRDQGNELRVHVASTAANHYYAGTSQRATPAPSGLGAAPLLRPSLERASAGFA</sequence>
<name>A0ABP8UTT8_9ACTN</name>
<keyword evidence="2" id="KW-1185">Reference proteome</keyword>
<comment type="caution">
    <text evidence="1">The sequence shown here is derived from an EMBL/GenBank/DDBJ whole genome shotgun (WGS) entry which is preliminary data.</text>
</comment>
<evidence type="ECO:0000313" key="1">
    <source>
        <dbReference type="EMBL" id="GAA4638316.1"/>
    </source>
</evidence>